<keyword evidence="2" id="KW-0175">Coiled coil</keyword>
<dbReference type="AlphaFoldDB" id="A0AAD4KIK8"/>
<feature type="compositionally biased region" description="Polar residues" evidence="3">
    <location>
        <begin position="1"/>
        <end position="11"/>
    </location>
</feature>
<feature type="region of interest" description="Disordered" evidence="3">
    <location>
        <begin position="1"/>
        <end position="84"/>
    </location>
</feature>
<dbReference type="GeneID" id="70251240"/>
<sequence length="215" mass="24814">MPESQPEQSRTVILVEDDIPQEQDHTLDSQIPPLRHIRPRDDRHQRNEQLIRDTASAKSPSKKRQRNEAAVNSDDKDLRSASDRLRDTLGRQIKRREQQFRAKDAQREKSFLEEKELLQRRISRLEADIIQLNEQLRVSTLTNESIQRELDTAHGSRLLECSICFEQPDEWITLSCGHMFCARCRSLQILKSPEQGCALCKAPVTGCIRSCPFAG</sequence>
<keyword evidence="1" id="KW-0862">Zinc</keyword>
<dbReference type="InterPro" id="IPR001841">
    <property type="entry name" value="Znf_RING"/>
</dbReference>
<accession>A0AAD4KIK8</accession>
<dbReference type="SMART" id="SM00184">
    <property type="entry name" value="RING"/>
    <property type="match status" value="1"/>
</dbReference>
<keyword evidence="6" id="KW-1185">Reference proteome</keyword>
<evidence type="ECO:0000256" key="2">
    <source>
        <dbReference type="SAM" id="Coils"/>
    </source>
</evidence>
<dbReference type="RefSeq" id="XP_046067941.1">
    <property type="nucleotide sequence ID" value="XM_046220953.1"/>
</dbReference>
<dbReference type="EMBL" id="JAJTJA010000011">
    <property type="protein sequence ID" value="KAH8691944.1"/>
    <property type="molecule type" value="Genomic_DNA"/>
</dbReference>
<feature type="compositionally biased region" description="Basic and acidic residues" evidence="3">
    <location>
        <begin position="39"/>
        <end position="51"/>
    </location>
</feature>
<dbReference type="Pfam" id="PF13920">
    <property type="entry name" value="zf-C3HC4_3"/>
    <property type="match status" value="1"/>
</dbReference>
<evidence type="ECO:0000313" key="6">
    <source>
        <dbReference type="Proteomes" id="UP001201262"/>
    </source>
</evidence>
<comment type="caution">
    <text evidence="5">The sequence shown here is derived from an EMBL/GenBank/DDBJ whole genome shotgun (WGS) entry which is preliminary data.</text>
</comment>
<dbReference type="CDD" id="cd16449">
    <property type="entry name" value="RING-HC"/>
    <property type="match status" value="1"/>
</dbReference>
<organism evidence="5 6">
    <name type="scientific">Talaromyces proteolyticus</name>
    <dbReference type="NCBI Taxonomy" id="1131652"/>
    <lineage>
        <taxon>Eukaryota</taxon>
        <taxon>Fungi</taxon>
        <taxon>Dikarya</taxon>
        <taxon>Ascomycota</taxon>
        <taxon>Pezizomycotina</taxon>
        <taxon>Eurotiomycetes</taxon>
        <taxon>Eurotiomycetidae</taxon>
        <taxon>Eurotiales</taxon>
        <taxon>Trichocomaceae</taxon>
        <taxon>Talaromyces</taxon>
        <taxon>Talaromyces sect. Bacilispori</taxon>
    </lineage>
</organism>
<evidence type="ECO:0000256" key="1">
    <source>
        <dbReference type="PROSITE-ProRule" id="PRU00175"/>
    </source>
</evidence>
<dbReference type="Gene3D" id="3.30.40.10">
    <property type="entry name" value="Zinc/RING finger domain, C3HC4 (zinc finger)"/>
    <property type="match status" value="1"/>
</dbReference>
<feature type="coiled-coil region" evidence="2">
    <location>
        <begin position="95"/>
        <end position="135"/>
    </location>
</feature>
<dbReference type="Proteomes" id="UP001201262">
    <property type="component" value="Unassembled WGS sequence"/>
</dbReference>
<reference evidence="5" key="1">
    <citation type="submission" date="2021-12" db="EMBL/GenBank/DDBJ databases">
        <title>Convergent genome expansion in fungi linked to evolution of root-endophyte symbiosis.</title>
        <authorList>
            <consortium name="DOE Joint Genome Institute"/>
            <person name="Ke Y.-H."/>
            <person name="Bonito G."/>
            <person name="Liao H.-L."/>
            <person name="Looney B."/>
            <person name="Rojas-Flechas A."/>
            <person name="Nash J."/>
            <person name="Hameed K."/>
            <person name="Schadt C."/>
            <person name="Martin F."/>
            <person name="Crous P.W."/>
            <person name="Miettinen O."/>
            <person name="Magnuson J.K."/>
            <person name="Labbe J."/>
            <person name="Jacobson D."/>
            <person name="Doktycz M.J."/>
            <person name="Veneault-Fourrey C."/>
            <person name="Kuo A."/>
            <person name="Mondo S."/>
            <person name="Calhoun S."/>
            <person name="Riley R."/>
            <person name="Ohm R."/>
            <person name="LaButti K."/>
            <person name="Andreopoulos B."/>
            <person name="Pangilinan J."/>
            <person name="Nolan M."/>
            <person name="Tritt A."/>
            <person name="Clum A."/>
            <person name="Lipzen A."/>
            <person name="Daum C."/>
            <person name="Barry K."/>
            <person name="Grigoriev I.V."/>
            <person name="Vilgalys R."/>
        </authorList>
    </citation>
    <scope>NUCLEOTIDE SEQUENCE</scope>
    <source>
        <strain evidence="5">PMI_201</strain>
    </source>
</reference>
<proteinExistence type="predicted"/>
<dbReference type="SUPFAM" id="SSF57850">
    <property type="entry name" value="RING/U-box"/>
    <property type="match status" value="1"/>
</dbReference>
<dbReference type="PROSITE" id="PS50089">
    <property type="entry name" value="ZF_RING_2"/>
    <property type="match status" value="1"/>
</dbReference>
<name>A0AAD4KIK8_9EURO</name>
<keyword evidence="1" id="KW-0863">Zinc-finger</keyword>
<dbReference type="InterPro" id="IPR013083">
    <property type="entry name" value="Znf_RING/FYVE/PHD"/>
</dbReference>
<protein>
    <recommendedName>
        <fullName evidence="4">RING-type domain-containing protein</fullName>
    </recommendedName>
</protein>
<feature type="domain" description="RING-type" evidence="4">
    <location>
        <begin position="161"/>
        <end position="201"/>
    </location>
</feature>
<keyword evidence="1" id="KW-0479">Metal-binding</keyword>
<evidence type="ECO:0000313" key="5">
    <source>
        <dbReference type="EMBL" id="KAH8691944.1"/>
    </source>
</evidence>
<gene>
    <name evidence="5" type="ORF">BGW36DRAFT_431186</name>
</gene>
<evidence type="ECO:0000259" key="4">
    <source>
        <dbReference type="PROSITE" id="PS50089"/>
    </source>
</evidence>
<feature type="compositionally biased region" description="Basic and acidic residues" evidence="3">
    <location>
        <begin position="73"/>
        <end position="84"/>
    </location>
</feature>
<evidence type="ECO:0000256" key="3">
    <source>
        <dbReference type="SAM" id="MobiDB-lite"/>
    </source>
</evidence>
<dbReference type="GO" id="GO:0008270">
    <property type="term" value="F:zinc ion binding"/>
    <property type="evidence" value="ECO:0007669"/>
    <property type="project" value="UniProtKB-KW"/>
</dbReference>